<organism evidence="5 6">
    <name type="scientific">Sulfobacillus acidophilus (strain ATCC 700253 / DSM 10332 / NAL)</name>
    <dbReference type="NCBI Taxonomy" id="679936"/>
    <lineage>
        <taxon>Bacteria</taxon>
        <taxon>Bacillati</taxon>
        <taxon>Bacillota</taxon>
        <taxon>Clostridia</taxon>
        <taxon>Eubacteriales</taxon>
        <taxon>Clostridiales Family XVII. Incertae Sedis</taxon>
        <taxon>Sulfobacillus</taxon>
    </lineage>
</organism>
<dbReference type="GO" id="GO:0005829">
    <property type="term" value="C:cytosol"/>
    <property type="evidence" value="ECO:0007669"/>
    <property type="project" value="TreeGrafter"/>
</dbReference>
<dbReference type="PIRSF" id="PIRSF001365">
    <property type="entry name" value="DHDPS"/>
    <property type="match status" value="1"/>
</dbReference>
<dbReference type="InterPro" id="IPR013785">
    <property type="entry name" value="Aldolase_TIM"/>
</dbReference>
<dbReference type="GO" id="GO:0008840">
    <property type="term" value="F:4-hydroxy-tetrahydrodipicolinate synthase activity"/>
    <property type="evidence" value="ECO:0007669"/>
    <property type="project" value="UniProtKB-EC"/>
</dbReference>
<dbReference type="HOGENOM" id="CLU_049343_4_0_9"/>
<keyword evidence="6" id="KW-1185">Reference proteome</keyword>
<dbReference type="STRING" id="679936.Sulac_2635"/>
<proteinExistence type="inferred from homology"/>
<sequence length="303" mass="32897">MPPSLAEGGPPVLLKPGTYAILSTPFTDDDRVDLPSLERLTRFYVEAGADGVVALAVMGEGAKLLDAERDEVLKTVVETVGKKIPVIAGVSAPSVMQVRHHIDRARQMGVNAVMLAPTAGTDPLKWYHAVSEAGLPMVLQDHPQSSQVQLTVPVIQAIIQAVPAIVAIKNEAPPTMVRTRQLRQALPPSITILGGLGGVEIWGELTAGADGTMTGFAFPELLTAIVGQFLRGNPERARTLYEAGLPWLLLEAMPIYSLAIRKHILWRRGIIASARARQPSPVLDPFLAQYVDDFVERFKELRW</sequence>
<evidence type="ECO:0000256" key="3">
    <source>
        <dbReference type="PIRNR" id="PIRNR001365"/>
    </source>
</evidence>
<dbReference type="Pfam" id="PF00701">
    <property type="entry name" value="DHDPS"/>
    <property type="match status" value="1"/>
</dbReference>
<dbReference type="Proteomes" id="UP000005439">
    <property type="component" value="Chromosome"/>
</dbReference>
<evidence type="ECO:0000256" key="2">
    <source>
        <dbReference type="ARBA" id="ARBA00023239"/>
    </source>
</evidence>
<dbReference type="KEGG" id="sap:Sulac_2635"/>
<dbReference type="AlphaFoldDB" id="G8TX95"/>
<accession>G8TX95</accession>
<protein>
    <submittedName>
        <fullName evidence="5">Dihydrodipicolinate synthase</fullName>
        <ecNumber evidence="5">4.3.3.7</ecNumber>
    </submittedName>
</protein>
<evidence type="ECO:0000313" key="5">
    <source>
        <dbReference type="EMBL" id="AEW06097.1"/>
    </source>
</evidence>
<feature type="binding site" evidence="4">
    <location>
        <position position="213"/>
    </location>
    <ligand>
        <name>pyruvate</name>
        <dbReference type="ChEBI" id="CHEBI:15361"/>
    </ligand>
</feature>
<dbReference type="SUPFAM" id="SSF51569">
    <property type="entry name" value="Aldolase"/>
    <property type="match status" value="1"/>
</dbReference>
<dbReference type="PANTHER" id="PTHR12128">
    <property type="entry name" value="DIHYDRODIPICOLINATE SYNTHASE"/>
    <property type="match status" value="1"/>
</dbReference>
<gene>
    <name evidence="5" type="ordered locus">Sulac_2635</name>
</gene>
<comment type="similarity">
    <text evidence="1 3">Belongs to the DapA family.</text>
</comment>
<evidence type="ECO:0000256" key="4">
    <source>
        <dbReference type="PIRSR" id="PIRSR001365-2"/>
    </source>
</evidence>
<name>G8TX95_SULAD</name>
<evidence type="ECO:0000313" key="6">
    <source>
        <dbReference type="Proteomes" id="UP000005439"/>
    </source>
</evidence>
<dbReference type="SMART" id="SM01130">
    <property type="entry name" value="DHDPS"/>
    <property type="match status" value="1"/>
</dbReference>
<dbReference type="Gene3D" id="3.20.20.70">
    <property type="entry name" value="Aldolase class I"/>
    <property type="match status" value="1"/>
</dbReference>
<reference evidence="5 6" key="2">
    <citation type="journal article" date="2012" name="Stand. Genomic Sci.">
        <title>Complete genome sequence of the moderately thermophilic mineral-sulfide-oxidizing firmicute Sulfobacillus acidophilus type strain (NAL(T)).</title>
        <authorList>
            <person name="Anderson I."/>
            <person name="Chertkov O."/>
            <person name="Chen A."/>
            <person name="Saunders E."/>
            <person name="Lapidus A."/>
            <person name="Nolan M."/>
            <person name="Lucas S."/>
            <person name="Hammon N."/>
            <person name="Deshpande S."/>
            <person name="Cheng J.F."/>
            <person name="Han C."/>
            <person name="Tapia R."/>
            <person name="Goodwin L.A."/>
            <person name="Pitluck S."/>
            <person name="Liolios K."/>
            <person name="Pagani I."/>
            <person name="Ivanova N."/>
            <person name="Mikhailova N."/>
            <person name="Pati A."/>
            <person name="Palaniappan K."/>
            <person name="Land M."/>
            <person name="Pan C."/>
            <person name="Rohde M."/>
            <person name="Pukall R."/>
            <person name="Goker M."/>
            <person name="Detter J.C."/>
            <person name="Woyke T."/>
            <person name="Bristow J."/>
            <person name="Eisen J.A."/>
            <person name="Markowitz V."/>
            <person name="Hugenholtz P."/>
            <person name="Kyrpides N.C."/>
            <person name="Klenk H.P."/>
            <person name="Mavromatis K."/>
        </authorList>
    </citation>
    <scope>NUCLEOTIDE SEQUENCE [LARGE SCALE GENOMIC DNA]</scope>
    <source>
        <strain evidence="6">ATCC 700253 / DSM 10332 / NAL</strain>
    </source>
</reference>
<evidence type="ECO:0000256" key="1">
    <source>
        <dbReference type="ARBA" id="ARBA00007592"/>
    </source>
</evidence>
<dbReference type="EC" id="4.3.3.7" evidence="5"/>
<dbReference type="PATRIC" id="fig|679936.5.peg.2729"/>
<reference evidence="6" key="1">
    <citation type="submission" date="2011-12" db="EMBL/GenBank/DDBJ databases">
        <title>The complete genome of chromosome of Sulfobacillus acidophilus DSM 10332.</title>
        <authorList>
            <person name="Lucas S."/>
            <person name="Han J."/>
            <person name="Lapidus A."/>
            <person name="Bruce D."/>
            <person name="Goodwin L."/>
            <person name="Pitluck S."/>
            <person name="Peters L."/>
            <person name="Kyrpides N."/>
            <person name="Mavromatis K."/>
            <person name="Ivanova N."/>
            <person name="Mikhailova N."/>
            <person name="Chertkov O."/>
            <person name="Saunders E."/>
            <person name="Detter J.C."/>
            <person name="Tapia R."/>
            <person name="Han C."/>
            <person name="Land M."/>
            <person name="Hauser L."/>
            <person name="Markowitz V."/>
            <person name="Cheng J.-F."/>
            <person name="Hugenholtz P."/>
            <person name="Woyke T."/>
            <person name="Wu D."/>
            <person name="Pukall R."/>
            <person name="Gehrich-Schroeter G."/>
            <person name="Schneider S."/>
            <person name="Klenk H.-P."/>
            <person name="Eisen J.A."/>
        </authorList>
    </citation>
    <scope>NUCLEOTIDE SEQUENCE [LARGE SCALE GENOMIC DNA]</scope>
    <source>
        <strain evidence="6">ATCC 700253 / DSM 10332 / NAL</strain>
    </source>
</reference>
<keyword evidence="2 3" id="KW-0456">Lyase</keyword>
<dbReference type="EMBL" id="CP003179">
    <property type="protein sequence ID" value="AEW06097.1"/>
    <property type="molecule type" value="Genomic_DNA"/>
</dbReference>
<dbReference type="PANTHER" id="PTHR12128:SF66">
    <property type="entry name" value="4-HYDROXY-2-OXOGLUTARATE ALDOLASE, MITOCHONDRIAL"/>
    <property type="match status" value="1"/>
</dbReference>
<dbReference type="InterPro" id="IPR002220">
    <property type="entry name" value="DapA-like"/>
</dbReference>
<dbReference type="CDD" id="cd00408">
    <property type="entry name" value="DHDPS-like"/>
    <property type="match status" value="1"/>
</dbReference>